<accession>A0AAE9Z9B5</accession>
<reference evidence="1 2" key="1">
    <citation type="journal article" date="2015" name="Genome Announc.">
        <title>Draft Genome Sequences of Marine Isolates of Thalassomonas viridans and Thalassomonas actiniarum.</title>
        <authorList>
            <person name="Olonade I."/>
            <person name="van Zyl L.J."/>
            <person name="Trindade M."/>
        </authorList>
    </citation>
    <scope>NUCLEOTIDE SEQUENCE [LARGE SCALE GENOMIC DNA]</scope>
    <source>
        <strain evidence="1 2">XOM25</strain>
    </source>
</reference>
<dbReference type="AlphaFoldDB" id="A0AAE9Z9B5"/>
<keyword evidence="2" id="KW-1185">Reference proteome</keyword>
<dbReference type="Proteomes" id="UP000032352">
    <property type="component" value="Chromosome"/>
</dbReference>
<organism evidence="1 2">
    <name type="scientific">Thalassomonas viridans</name>
    <dbReference type="NCBI Taxonomy" id="137584"/>
    <lineage>
        <taxon>Bacteria</taxon>
        <taxon>Pseudomonadati</taxon>
        <taxon>Pseudomonadota</taxon>
        <taxon>Gammaproteobacteria</taxon>
        <taxon>Alteromonadales</taxon>
        <taxon>Colwelliaceae</taxon>
        <taxon>Thalassomonas</taxon>
    </lineage>
</organism>
<dbReference type="RefSeq" id="WP_044839173.1">
    <property type="nucleotide sequence ID" value="NZ_CP059733.1"/>
</dbReference>
<gene>
    <name evidence="1" type="ORF">SG34_012790</name>
</gene>
<dbReference type="Gene3D" id="3.40.50.300">
    <property type="entry name" value="P-loop containing nucleotide triphosphate hydrolases"/>
    <property type="match status" value="1"/>
</dbReference>
<evidence type="ECO:0000313" key="1">
    <source>
        <dbReference type="EMBL" id="WDE07688.1"/>
    </source>
</evidence>
<evidence type="ECO:0000313" key="2">
    <source>
        <dbReference type="Proteomes" id="UP000032352"/>
    </source>
</evidence>
<dbReference type="EMBL" id="CP059733">
    <property type="protein sequence ID" value="WDE07688.1"/>
    <property type="molecule type" value="Genomic_DNA"/>
</dbReference>
<proteinExistence type="predicted"/>
<evidence type="ECO:0008006" key="3">
    <source>
        <dbReference type="Google" id="ProtNLM"/>
    </source>
</evidence>
<protein>
    <recommendedName>
        <fullName evidence="3">Cell division inhibitor</fullName>
    </recommendedName>
</protein>
<dbReference type="KEGG" id="tvd:SG34_012790"/>
<reference evidence="1 2" key="2">
    <citation type="journal article" date="2022" name="Mar. Drugs">
        <title>Bioassay-Guided Fractionation Leads to the Detection of Cholic Acid Generated by the Rare Thalassomonas sp.</title>
        <authorList>
            <person name="Pheiffer F."/>
            <person name="Schneider Y.K."/>
            <person name="Hansen E.H."/>
            <person name="Andersen J.H."/>
            <person name="Isaksson J."/>
            <person name="Busche T."/>
            <person name="R C."/>
            <person name="Kalinowski J."/>
            <person name="Zyl L.V."/>
            <person name="Trindade M."/>
        </authorList>
    </citation>
    <scope>NUCLEOTIDE SEQUENCE [LARGE SCALE GENOMIC DNA]</scope>
    <source>
        <strain evidence="1 2">XOM25</strain>
    </source>
</reference>
<dbReference type="InterPro" id="IPR027417">
    <property type="entry name" value="P-loop_NTPase"/>
</dbReference>
<name>A0AAE9Z9B5_9GAMM</name>
<dbReference type="SUPFAM" id="SSF52540">
    <property type="entry name" value="P-loop containing nucleoside triphosphate hydrolases"/>
    <property type="match status" value="1"/>
</dbReference>
<sequence length="141" mass="15728">MLESNNIDANPLSSIQPATPTYTWLNIKNIESQQQFSKQYQTICQQHYQQKKWILVINPQKNALECLADNTRLDASKILQVNTSKVKVNLADIEKALCKGNCAAIILSNASLAQAELSHLADCAREGKTPCFILRDSTSIH</sequence>